<dbReference type="EMBL" id="AP008216">
    <property type="protein sequence ID" value="BAF26636.1"/>
    <property type="molecule type" value="Genomic_DNA"/>
</dbReference>
<dbReference type="Proteomes" id="UP000000763">
    <property type="component" value="Chromosome 10"/>
</dbReference>
<feature type="compositionally biased region" description="Low complexity" evidence="1">
    <location>
        <begin position="103"/>
        <end position="128"/>
    </location>
</feature>
<protein>
    <submittedName>
        <fullName evidence="2">Os10g0447400 protein</fullName>
    </submittedName>
</protein>
<feature type="region of interest" description="Disordered" evidence="1">
    <location>
        <begin position="1"/>
        <end position="128"/>
    </location>
</feature>
<accession>A0A0P0XUT2</accession>
<reference evidence="2 3" key="1">
    <citation type="journal article" date="2005" name="Nature">
        <title>The map-based sequence of the rice genome.</title>
        <authorList>
            <consortium name="International rice genome sequencing project (IRGSP)"/>
            <person name="Matsumoto T."/>
            <person name="Wu J."/>
            <person name="Kanamori H."/>
            <person name="Katayose Y."/>
            <person name="Fujisawa M."/>
            <person name="Namiki N."/>
            <person name="Mizuno H."/>
            <person name="Yamamoto K."/>
            <person name="Antonio B.A."/>
            <person name="Baba T."/>
            <person name="Sakata K."/>
            <person name="Nagamura Y."/>
            <person name="Aoki H."/>
            <person name="Arikawa K."/>
            <person name="Arita K."/>
            <person name="Bito T."/>
            <person name="Chiden Y."/>
            <person name="Fujitsuka N."/>
            <person name="Fukunaka R."/>
            <person name="Hamada M."/>
            <person name="Harada C."/>
            <person name="Hayashi A."/>
            <person name="Hijishita S."/>
            <person name="Honda M."/>
            <person name="Hosokawa S."/>
            <person name="Ichikawa Y."/>
            <person name="Idonuma A."/>
            <person name="Iijima M."/>
            <person name="Ikeda M."/>
            <person name="Ikeno M."/>
            <person name="Ito K."/>
            <person name="Ito S."/>
            <person name="Ito T."/>
            <person name="Ito Y."/>
            <person name="Ito Y."/>
            <person name="Iwabuchi A."/>
            <person name="Kamiya K."/>
            <person name="Karasawa W."/>
            <person name="Kurita K."/>
            <person name="Katagiri S."/>
            <person name="Kikuta A."/>
            <person name="Kobayashi H."/>
            <person name="Kobayashi N."/>
            <person name="Machita K."/>
            <person name="Maehara T."/>
            <person name="Masukawa M."/>
            <person name="Mizubayashi T."/>
            <person name="Mukai Y."/>
            <person name="Nagasaki H."/>
            <person name="Nagata Y."/>
            <person name="Naito S."/>
            <person name="Nakashima M."/>
            <person name="Nakama Y."/>
            <person name="Nakamichi Y."/>
            <person name="Nakamura M."/>
            <person name="Meguro A."/>
            <person name="Negishi M."/>
            <person name="Ohta I."/>
            <person name="Ohta T."/>
            <person name="Okamoto M."/>
            <person name="Ono N."/>
            <person name="Saji S."/>
            <person name="Sakaguchi M."/>
            <person name="Sakai K."/>
            <person name="Shibata M."/>
            <person name="Shimokawa T."/>
            <person name="Song J."/>
            <person name="Takazaki Y."/>
            <person name="Terasawa K."/>
            <person name="Tsugane M."/>
            <person name="Tsuji K."/>
            <person name="Ueda S."/>
            <person name="Waki K."/>
            <person name="Yamagata H."/>
            <person name="Yamamoto M."/>
            <person name="Yamamoto S."/>
            <person name="Yamane H."/>
            <person name="Yoshiki S."/>
            <person name="Yoshihara R."/>
            <person name="Yukawa K."/>
            <person name="Zhong H."/>
            <person name="Yano M."/>
            <person name="Yuan Q."/>
            <person name="Ouyang S."/>
            <person name="Liu J."/>
            <person name="Jones K.M."/>
            <person name="Gansberger K."/>
            <person name="Moffat K."/>
            <person name="Hill J."/>
            <person name="Bera J."/>
            <person name="Fadrosh D."/>
            <person name="Jin S."/>
            <person name="Johri S."/>
            <person name="Kim M."/>
            <person name="Overton L."/>
            <person name="Reardon M."/>
            <person name="Tsitrin T."/>
            <person name="Vuong H."/>
            <person name="Weaver B."/>
            <person name="Ciecko A."/>
            <person name="Tallon L."/>
            <person name="Jackson J."/>
            <person name="Pai G."/>
            <person name="Aken S.V."/>
            <person name="Utterback T."/>
            <person name="Reidmuller S."/>
            <person name="Feldblyum T."/>
            <person name="Hsiao J."/>
            <person name="Zismann V."/>
            <person name="Iobst S."/>
            <person name="de Vazeille A.R."/>
            <person name="Buell C.R."/>
            <person name="Ying K."/>
            <person name="Li Y."/>
            <person name="Lu T."/>
            <person name="Huang Y."/>
            <person name="Zhao Q."/>
            <person name="Feng Q."/>
            <person name="Zhang L."/>
            <person name="Zhu J."/>
            <person name="Weng Q."/>
            <person name="Mu J."/>
            <person name="Lu Y."/>
            <person name="Fan D."/>
            <person name="Liu Y."/>
            <person name="Guan J."/>
            <person name="Zhang Y."/>
            <person name="Yu S."/>
            <person name="Liu X."/>
            <person name="Zhang Y."/>
            <person name="Hong G."/>
            <person name="Han B."/>
            <person name="Choisne N."/>
            <person name="Demange N."/>
            <person name="Orjeda G."/>
            <person name="Samain S."/>
            <person name="Cattolico L."/>
            <person name="Pelletier E."/>
            <person name="Couloux A."/>
            <person name="Segurens B."/>
            <person name="Wincker P."/>
            <person name="D'Hont A."/>
            <person name="Scarpelli C."/>
            <person name="Weissenbach J."/>
            <person name="Salanoubat M."/>
            <person name="Quetier F."/>
            <person name="Yu Y."/>
            <person name="Kim H.R."/>
            <person name="Rambo T."/>
            <person name="Currie J."/>
            <person name="Collura K."/>
            <person name="Luo M."/>
            <person name="Yang T."/>
            <person name="Ammiraju J.S.S."/>
            <person name="Engler F."/>
            <person name="Soderlund C."/>
            <person name="Wing R.A."/>
            <person name="Palmer L.E."/>
            <person name="de la Bastide M."/>
            <person name="Spiegel L."/>
            <person name="Nascimento L."/>
            <person name="Zutavern T."/>
            <person name="O'Shaughnessy A."/>
            <person name="Dike S."/>
            <person name="Dedhia N."/>
            <person name="Preston R."/>
            <person name="Balija V."/>
            <person name="McCombie W.R."/>
            <person name="Chow T."/>
            <person name="Chen H."/>
            <person name="Chung M."/>
            <person name="Chen C."/>
            <person name="Shaw J."/>
            <person name="Wu H."/>
            <person name="Hsiao K."/>
            <person name="Chao Y."/>
            <person name="Chu M."/>
            <person name="Cheng C."/>
            <person name="Hour A."/>
            <person name="Lee P."/>
            <person name="Lin S."/>
            <person name="Lin Y."/>
            <person name="Liou J."/>
            <person name="Liu S."/>
            <person name="Hsing Y."/>
            <person name="Raghuvanshi S."/>
            <person name="Mohanty A."/>
            <person name="Bharti A.K."/>
            <person name="Gaur A."/>
            <person name="Gupta V."/>
            <person name="Kumar D."/>
            <person name="Ravi V."/>
            <person name="Vij S."/>
            <person name="Kapur A."/>
            <person name="Khurana P."/>
            <person name="Khurana P."/>
            <person name="Khurana J.P."/>
            <person name="Tyagi A.K."/>
            <person name="Gaikwad K."/>
            <person name="Singh A."/>
            <person name="Dalal V."/>
            <person name="Srivastava S."/>
            <person name="Dixit A."/>
            <person name="Pal A.K."/>
            <person name="Ghazi I.A."/>
            <person name="Yadav M."/>
            <person name="Pandit A."/>
            <person name="Bhargava A."/>
            <person name="Sureshbabu K."/>
            <person name="Batra K."/>
            <person name="Sharma T.R."/>
            <person name="Mohapatra T."/>
            <person name="Singh N.K."/>
            <person name="Messing J."/>
            <person name="Nelson A.B."/>
            <person name="Fuks G."/>
            <person name="Kavchok S."/>
            <person name="Keizer G."/>
            <person name="Linton E."/>
            <person name="Llaca V."/>
            <person name="Song R."/>
            <person name="Tanyolac B."/>
            <person name="Young S."/>
            <person name="Ho-Il K."/>
            <person name="Hahn J.H."/>
            <person name="Sangsakoo G."/>
            <person name="Vanavichit A."/>
            <person name="de Mattos Luiz.A.T."/>
            <person name="Zimmer P.D."/>
            <person name="Malone G."/>
            <person name="Dellagostin O."/>
            <person name="de Oliveira A.C."/>
            <person name="Bevan M."/>
            <person name="Bancroft I."/>
            <person name="Minx P."/>
            <person name="Cordum H."/>
            <person name="Wilson R."/>
            <person name="Cheng Z."/>
            <person name="Jin W."/>
            <person name="Jiang J."/>
            <person name="Leong S.A."/>
            <person name="Iwama H."/>
            <person name="Gojobori T."/>
            <person name="Itoh T."/>
            <person name="Niimura Y."/>
            <person name="Fujii Y."/>
            <person name="Habara T."/>
            <person name="Sakai H."/>
            <person name="Sato Y."/>
            <person name="Wilson G."/>
            <person name="Kumar K."/>
            <person name="McCouch S."/>
            <person name="Juretic N."/>
            <person name="Hoen D."/>
            <person name="Wright S."/>
            <person name="Bruskiewich R."/>
            <person name="Bureau T."/>
            <person name="Miyao A."/>
            <person name="Hirochika H."/>
            <person name="Nishikawa T."/>
            <person name="Kadowaki K."/>
            <person name="Sugiura M."/>
            <person name="Burr B."/>
            <person name="Sasaki T."/>
        </authorList>
    </citation>
    <scope>NUCLEOTIDE SEQUENCE [LARGE SCALE GENOMIC DNA]</scope>
    <source>
        <strain evidence="3">cv. Nipponbare</strain>
    </source>
</reference>
<dbReference type="Gramene" id="Os10t0447400-01">
    <property type="protein sequence ID" value="Os10t0447400-01"/>
    <property type="gene ID" value="Os10g0447400"/>
</dbReference>
<dbReference type="AlphaFoldDB" id="A0A0P0XUT2"/>
<reference evidence="3" key="2">
    <citation type="journal article" date="2008" name="Nucleic Acids Res.">
        <title>The rice annotation project database (RAP-DB): 2008 update.</title>
        <authorList>
            <consortium name="The rice annotation project (RAP)"/>
        </authorList>
    </citation>
    <scope>GENOME REANNOTATION</scope>
    <source>
        <strain evidence="3">cv. Nipponbare</strain>
    </source>
</reference>
<name>A0A0P0XUT2_ORYSJ</name>
<organism evidence="2 3">
    <name type="scientific">Oryza sativa subsp. japonica</name>
    <name type="common">Rice</name>
    <dbReference type="NCBI Taxonomy" id="39947"/>
    <lineage>
        <taxon>Eukaryota</taxon>
        <taxon>Viridiplantae</taxon>
        <taxon>Streptophyta</taxon>
        <taxon>Embryophyta</taxon>
        <taxon>Tracheophyta</taxon>
        <taxon>Spermatophyta</taxon>
        <taxon>Magnoliopsida</taxon>
        <taxon>Liliopsida</taxon>
        <taxon>Poales</taxon>
        <taxon>Poaceae</taxon>
        <taxon>BOP clade</taxon>
        <taxon>Oryzoideae</taxon>
        <taxon>Oryzeae</taxon>
        <taxon>Oryzinae</taxon>
        <taxon>Oryza</taxon>
        <taxon>Oryza sativa</taxon>
    </lineage>
</organism>
<evidence type="ECO:0000313" key="3">
    <source>
        <dbReference type="Proteomes" id="UP000000763"/>
    </source>
</evidence>
<sequence length="239" mass="26256">GGWRVGRRSGGGGGGACDLGVGPSERPGRRRRRRRRHGRREVAAAATLEKGEAAGGAGAGRSCLRRRARSAHHRLLHPPLPRAHTHPPATPLTARTKDLRPWTTTAATSSLSPSRSPSAPSSSPAARLPAARLLRRPAAPRAVGGGEGDRAGVEVVADVDVLLREVPEDGHRLLLRYRHDRQAQRPFLHHHERVLRHQRQRQVRRQVRTPASSPDSPVRFTSCWLYTRGHSRSVTHTLF</sequence>
<proteinExistence type="predicted"/>
<gene>
    <name evidence="2" type="ordered locus">Os10g0447400</name>
</gene>
<evidence type="ECO:0000313" key="2">
    <source>
        <dbReference type="EMBL" id="BAF26636.1"/>
    </source>
</evidence>
<feature type="compositionally biased region" description="Basic residues" evidence="1">
    <location>
        <begin position="28"/>
        <end position="39"/>
    </location>
</feature>
<feature type="compositionally biased region" description="Gly residues" evidence="1">
    <location>
        <begin position="1"/>
        <end position="17"/>
    </location>
</feature>
<dbReference type="KEGG" id="dosa:Os10g0447400"/>
<evidence type="ECO:0000256" key="1">
    <source>
        <dbReference type="SAM" id="MobiDB-lite"/>
    </source>
</evidence>
<feature type="compositionally biased region" description="Basic residues" evidence="1">
    <location>
        <begin position="63"/>
        <end position="76"/>
    </location>
</feature>
<feature type="non-terminal residue" evidence="2">
    <location>
        <position position="1"/>
    </location>
</feature>